<organism evidence="2 3">
    <name type="scientific">Mariniphaga sediminis</name>
    <dbReference type="NCBI Taxonomy" id="1628158"/>
    <lineage>
        <taxon>Bacteria</taxon>
        <taxon>Pseudomonadati</taxon>
        <taxon>Bacteroidota</taxon>
        <taxon>Bacteroidia</taxon>
        <taxon>Marinilabiliales</taxon>
        <taxon>Prolixibacteraceae</taxon>
        <taxon>Mariniphaga</taxon>
    </lineage>
</organism>
<name>A0A399CWF7_9BACT</name>
<dbReference type="Proteomes" id="UP000266441">
    <property type="component" value="Unassembled WGS sequence"/>
</dbReference>
<evidence type="ECO:0000313" key="3">
    <source>
        <dbReference type="Proteomes" id="UP000266441"/>
    </source>
</evidence>
<proteinExistence type="predicted"/>
<dbReference type="OrthoDB" id="1376650at2"/>
<keyword evidence="1" id="KW-0812">Transmembrane</keyword>
<protein>
    <submittedName>
        <fullName evidence="2">Uncharacterized protein</fullName>
    </submittedName>
</protein>
<gene>
    <name evidence="2" type="ORF">D1164_23365</name>
</gene>
<evidence type="ECO:0000256" key="1">
    <source>
        <dbReference type="SAM" id="Phobius"/>
    </source>
</evidence>
<reference evidence="2 3" key="1">
    <citation type="journal article" date="2015" name="Int. J. Syst. Evol. Microbiol.">
        <title>Mariniphaga sediminis sp. nov., isolated from coastal sediment.</title>
        <authorList>
            <person name="Wang F.Q."/>
            <person name="Shen Q.Y."/>
            <person name="Chen G.J."/>
            <person name="Du Z.J."/>
        </authorList>
    </citation>
    <scope>NUCLEOTIDE SEQUENCE [LARGE SCALE GENOMIC DNA]</scope>
    <source>
        <strain evidence="2 3">SY21</strain>
    </source>
</reference>
<accession>A0A399CWF7</accession>
<dbReference type="RefSeq" id="WP_119352323.1">
    <property type="nucleotide sequence ID" value="NZ_QWET01000044.1"/>
</dbReference>
<sequence length="202" mass="23509">MKAFKDLRELIWPLLEKGPKQEPILLEESKISIEENKINDALKQALEYFDVENDRNKAVEAKSSIFIGTMSVAISVVLGVTSILFNSKSFDSNTLILIIFLFILILYLSRTLWFSIKVLERKGFYIIEIEDFLFKAANEKYYKKLIVDITNKTRKNSIKVNEKVSNMAMAQEYFKRAIFIIPLYSLTLLISYIIKLKYLTLI</sequence>
<dbReference type="EMBL" id="QWET01000044">
    <property type="protein sequence ID" value="RIH62741.1"/>
    <property type="molecule type" value="Genomic_DNA"/>
</dbReference>
<feature type="transmembrane region" description="Helical" evidence="1">
    <location>
        <begin position="97"/>
        <end position="116"/>
    </location>
</feature>
<feature type="transmembrane region" description="Helical" evidence="1">
    <location>
        <begin position="65"/>
        <end position="85"/>
    </location>
</feature>
<keyword evidence="3" id="KW-1185">Reference proteome</keyword>
<dbReference type="AlphaFoldDB" id="A0A399CWF7"/>
<evidence type="ECO:0000313" key="2">
    <source>
        <dbReference type="EMBL" id="RIH62741.1"/>
    </source>
</evidence>
<comment type="caution">
    <text evidence="2">The sequence shown here is derived from an EMBL/GenBank/DDBJ whole genome shotgun (WGS) entry which is preliminary data.</text>
</comment>
<feature type="transmembrane region" description="Helical" evidence="1">
    <location>
        <begin position="173"/>
        <end position="194"/>
    </location>
</feature>
<keyword evidence="1" id="KW-0472">Membrane</keyword>
<keyword evidence="1" id="KW-1133">Transmembrane helix</keyword>